<accession>A0A2P5CB19</accession>
<keyword evidence="1" id="KW-0812">Transmembrane</keyword>
<protein>
    <recommendedName>
        <fullName evidence="4">Transmembrane protein</fullName>
    </recommendedName>
</protein>
<keyword evidence="1" id="KW-0472">Membrane</keyword>
<feature type="transmembrane region" description="Helical" evidence="1">
    <location>
        <begin position="40"/>
        <end position="60"/>
    </location>
</feature>
<dbReference type="OrthoDB" id="1250556at2759"/>
<reference evidence="3" key="1">
    <citation type="submission" date="2016-06" db="EMBL/GenBank/DDBJ databases">
        <title>Parallel loss of symbiosis genes in relatives of nitrogen-fixing non-legume Parasponia.</title>
        <authorList>
            <person name="Van Velzen R."/>
            <person name="Holmer R."/>
            <person name="Bu F."/>
            <person name="Rutten L."/>
            <person name="Van Zeijl A."/>
            <person name="Liu W."/>
            <person name="Santuari L."/>
            <person name="Cao Q."/>
            <person name="Sharma T."/>
            <person name="Shen D."/>
            <person name="Roswanjaya Y."/>
            <person name="Wardhani T."/>
            <person name="Kalhor M.S."/>
            <person name="Jansen J."/>
            <person name="Van den Hoogen J."/>
            <person name="Gungor B."/>
            <person name="Hartog M."/>
            <person name="Hontelez J."/>
            <person name="Verver J."/>
            <person name="Yang W.-C."/>
            <person name="Schijlen E."/>
            <person name="Repin R."/>
            <person name="Schilthuizen M."/>
            <person name="Schranz E."/>
            <person name="Heidstra R."/>
            <person name="Miyata K."/>
            <person name="Fedorova E."/>
            <person name="Kohlen W."/>
            <person name="Bisseling T."/>
            <person name="Smit S."/>
            <person name="Geurts R."/>
        </authorList>
    </citation>
    <scope>NUCLEOTIDE SEQUENCE [LARGE SCALE GENOMIC DNA]</scope>
    <source>
        <strain evidence="3">cv. WU1-14</strain>
    </source>
</reference>
<dbReference type="AlphaFoldDB" id="A0A2P5CB19"/>
<sequence>MSSRFKEHDEEYGTWSPQELKEINGRQEKRVRRNRTKAEILTGTHVLLQTLFLNILSVLSSSSSTLESSHKWLVLLGLILISSVIFFLAYFDAVITFYRTQFELDMNNADLEVLMLREKKYQQKDYYPERSRRPDVVQLYKRKFYIYFVTSALIAFTALELYACRLFLRRV</sequence>
<gene>
    <name evidence="2" type="ORF">PanWU01x14_168480</name>
</gene>
<evidence type="ECO:0000313" key="3">
    <source>
        <dbReference type="Proteomes" id="UP000237105"/>
    </source>
</evidence>
<comment type="caution">
    <text evidence="2">The sequence shown here is derived from an EMBL/GenBank/DDBJ whole genome shotgun (WGS) entry which is preliminary data.</text>
</comment>
<name>A0A2P5CB19_PARAD</name>
<organism evidence="2 3">
    <name type="scientific">Parasponia andersonii</name>
    <name type="common">Sponia andersonii</name>
    <dbReference type="NCBI Taxonomy" id="3476"/>
    <lineage>
        <taxon>Eukaryota</taxon>
        <taxon>Viridiplantae</taxon>
        <taxon>Streptophyta</taxon>
        <taxon>Embryophyta</taxon>
        <taxon>Tracheophyta</taxon>
        <taxon>Spermatophyta</taxon>
        <taxon>Magnoliopsida</taxon>
        <taxon>eudicotyledons</taxon>
        <taxon>Gunneridae</taxon>
        <taxon>Pentapetalae</taxon>
        <taxon>rosids</taxon>
        <taxon>fabids</taxon>
        <taxon>Rosales</taxon>
        <taxon>Cannabaceae</taxon>
        <taxon>Parasponia</taxon>
    </lineage>
</organism>
<evidence type="ECO:0000256" key="1">
    <source>
        <dbReference type="SAM" id="Phobius"/>
    </source>
</evidence>
<feature type="transmembrane region" description="Helical" evidence="1">
    <location>
        <begin position="144"/>
        <end position="168"/>
    </location>
</feature>
<dbReference type="Proteomes" id="UP000237105">
    <property type="component" value="Unassembled WGS sequence"/>
</dbReference>
<proteinExistence type="predicted"/>
<keyword evidence="1" id="KW-1133">Transmembrane helix</keyword>
<evidence type="ECO:0008006" key="4">
    <source>
        <dbReference type="Google" id="ProtNLM"/>
    </source>
</evidence>
<dbReference type="EMBL" id="JXTB01000151">
    <property type="protein sequence ID" value="PON58249.1"/>
    <property type="molecule type" value="Genomic_DNA"/>
</dbReference>
<keyword evidence="3" id="KW-1185">Reference proteome</keyword>
<evidence type="ECO:0000313" key="2">
    <source>
        <dbReference type="EMBL" id="PON58249.1"/>
    </source>
</evidence>
<feature type="transmembrane region" description="Helical" evidence="1">
    <location>
        <begin position="72"/>
        <end position="91"/>
    </location>
</feature>